<dbReference type="InterPro" id="IPR024064">
    <property type="entry name" value="FdhE-like_sf"/>
</dbReference>
<keyword evidence="1" id="KW-1133">Transmembrane helix</keyword>
<accession>A0A6M5YVR4</accession>
<dbReference type="SUPFAM" id="SSF144020">
    <property type="entry name" value="FdhE-like"/>
    <property type="match status" value="1"/>
</dbReference>
<dbReference type="AlphaFoldDB" id="A0A6M5YVR4"/>
<evidence type="ECO:0000313" key="2">
    <source>
        <dbReference type="EMBL" id="QJW98039.1"/>
    </source>
</evidence>
<feature type="transmembrane region" description="Helical" evidence="1">
    <location>
        <begin position="14"/>
        <end position="35"/>
    </location>
</feature>
<organism evidence="2 3">
    <name type="scientific">Frigoriglobus tundricola</name>
    <dbReference type="NCBI Taxonomy" id="2774151"/>
    <lineage>
        <taxon>Bacteria</taxon>
        <taxon>Pseudomonadati</taxon>
        <taxon>Planctomycetota</taxon>
        <taxon>Planctomycetia</taxon>
        <taxon>Gemmatales</taxon>
        <taxon>Gemmataceae</taxon>
        <taxon>Frigoriglobus</taxon>
    </lineage>
</organism>
<proteinExistence type="predicted"/>
<gene>
    <name evidence="2" type="ORF">FTUN_5619</name>
</gene>
<evidence type="ECO:0000313" key="3">
    <source>
        <dbReference type="Proteomes" id="UP000503447"/>
    </source>
</evidence>
<protein>
    <submittedName>
        <fullName evidence="2">Uncharacterized protein</fullName>
    </submittedName>
</protein>
<keyword evidence="1" id="KW-0812">Transmembrane</keyword>
<sequence length="92" mass="10591">MLDLGLGPHLVGEWASVALGLVLGITALPFSLWIVRRVLLAAISSRCPHCGSKFYAVPVCGDRRYERWHCRACERDWDERYDDWDPRERHPA</sequence>
<keyword evidence="1" id="KW-0472">Membrane</keyword>
<name>A0A6M5YVR4_9BACT</name>
<keyword evidence="3" id="KW-1185">Reference proteome</keyword>
<dbReference type="Proteomes" id="UP000503447">
    <property type="component" value="Chromosome"/>
</dbReference>
<reference evidence="3" key="1">
    <citation type="submission" date="2020-05" db="EMBL/GenBank/DDBJ databases">
        <title>Frigoriglobus tundricola gen. nov., sp. nov., a psychrotolerant cellulolytic planctomycete of the family Gemmataceae with two divergent copies of 16S rRNA gene.</title>
        <authorList>
            <person name="Kulichevskaya I.S."/>
            <person name="Ivanova A.A."/>
            <person name="Naumoff D.G."/>
            <person name="Beletsky A.V."/>
            <person name="Rijpstra W.I.C."/>
            <person name="Sinninghe Damste J.S."/>
            <person name="Mardanov A.V."/>
            <person name="Ravin N.V."/>
            <person name="Dedysh S.N."/>
        </authorList>
    </citation>
    <scope>NUCLEOTIDE SEQUENCE [LARGE SCALE GENOMIC DNA]</scope>
    <source>
        <strain evidence="3">PL17</strain>
    </source>
</reference>
<evidence type="ECO:0000256" key="1">
    <source>
        <dbReference type="SAM" id="Phobius"/>
    </source>
</evidence>
<dbReference type="EMBL" id="CP053452">
    <property type="protein sequence ID" value="QJW98039.1"/>
    <property type="molecule type" value="Genomic_DNA"/>
</dbReference>
<dbReference type="KEGG" id="ftj:FTUN_5619"/>